<feature type="signal peptide" evidence="1">
    <location>
        <begin position="1"/>
        <end position="26"/>
    </location>
</feature>
<comment type="caution">
    <text evidence="2">The sequence shown here is derived from an EMBL/GenBank/DDBJ whole genome shotgun (WGS) entry which is preliminary data.</text>
</comment>
<keyword evidence="3" id="KW-1185">Reference proteome</keyword>
<protein>
    <submittedName>
        <fullName evidence="2">Uncharacterized protein</fullName>
    </submittedName>
</protein>
<gene>
    <name evidence="2" type="ORF">RRG08_057538</name>
</gene>
<accession>A0AAE1AC45</accession>
<reference evidence="2" key="1">
    <citation type="journal article" date="2023" name="G3 (Bethesda)">
        <title>A reference genome for the long-term kleptoplast-retaining sea slug Elysia crispata morphotype clarki.</title>
        <authorList>
            <person name="Eastman K.E."/>
            <person name="Pendleton A.L."/>
            <person name="Shaikh M.A."/>
            <person name="Suttiyut T."/>
            <person name="Ogas R."/>
            <person name="Tomko P."/>
            <person name="Gavelis G."/>
            <person name="Widhalm J.R."/>
            <person name="Wisecaver J.H."/>
        </authorList>
    </citation>
    <scope>NUCLEOTIDE SEQUENCE</scope>
    <source>
        <strain evidence="2">ECLA1</strain>
    </source>
</reference>
<evidence type="ECO:0000313" key="2">
    <source>
        <dbReference type="EMBL" id="KAK3784810.1"/>
    </source>
</evidence>
<organism evidence="2 3">
    <name type="scientific">Elysia crispata</name>
    <name type="common">lettuce slug</name>
    <dbReference type="NCBI Taxonomy" id="231223"/>
    <lineage>
        <taxon>Eukaryota</taxon>
        <taxon>Metazoa</taxon>
        <taxon>Spiralia</taxon>
        <taxon>Lophotrochozoa</taxon>
        <taxon>Mollusca</taxon>
        <taxon>Gastropoda</taxon>
        <taxon>Heterobranchia</taxon>
        <taxon>Euthyneura</taxon>
        <taxon>Panpulmonata</taxon>
        <taxon>Sacoglossa</taxon>
        <taxon>Placobranchoidea</taxon>
        <taxon>Plakobranchidae</taxon>
        <taxon>Elysia</taxon>
    </lineage>
</organism>
<name>A0AAE1AC45_9GAST</name>
<dbReference type="Proteomes" id="UP001283361">
    <property type="component" value="Unassembled WGS sequence"/>
</dbReference>
<feature type="chain" id="PRO_5042086725" evidence="1">
    <location>
        <begin position="27"/>
        <end position="81"/>
    </location>
</feature>
<proteinExistence type="predicted"/>
<sequence length="81" mass="8772">MSFLRSKLSLAFMLLCVLTLVTSVSAQIVCETIRQLGDAFLGCRRGGTGTLACLVFDGLLKTVRNFIIDSICAEPEMNEGL</sequence>
<keyword evidence="1" id="KW-0732">Signal</keyword>
<dbReference type="EMBL" id="JAWDGP010002190">
    <property type="protein sequence ID" value="KAK3784810.1"/>
    <property type="molecule type" value="Genomic_DNA"/>
</dbReference>
<evidence type="ECO:0000313" key="3">
    <source>
        <dbReference type="Proteomes" id="UP001283361"/>
    </source>
</evidence>
<evidence type="ECO:0000256" key="1">
    <source>
        <dbReference type="SAM" id="SignalP"/>
    </source>
</evidence>
<dbReference type="AlphaFoldDB" id="A0AAE1AC45"/>